<sequence length="39" mass="4602">MLNRIVDAYLSFAEIQAISEKTMTMKDWIKKLLEINKES</sequence>
<protein>
    <submittedName>
        <fullName evidence="1">Uncharacterized protein</fullName>
    </submittedName>
</protein>
<dbReference type="EMBL" id="PEYO01000005">
    <property type="protein sequence ID" value="PIU03855.1"/>
    <property type="molecule type" value="Genomic_DNA"/>
</dbReference>
<evidence type="ECO:0000313" key="2">
    <source>
        <dbReference type="Proteomes" id="UP000228996"/>
    </source>
</evidence>
<gene>
    <name evidence="1" type="ORF">COT44_01060</name>
</gene>
<accession>A0A2M6XDV1</accession>
<comment type="caution">
    <text evidence="1">The sequence shown here is derived from an EMBL/GenBank/DDBJ whole genome shotgun (WGS) entry which is preliminary data.</text>
</comment>
<evidence type="ECO:0000313" key="1">
    <source>
        <dbReference type="EMBL" id="PIU03855.1"/>
    </source>
</evidence>
<organism evidence="1 2">
    <name type="scientific">Candidatus Shapirobacteria bacterium CG08_land_8_20_14_0_20_39_18</name>
    <dbReference type="NCBI Taxonomy" id="1974883"/>
    <lineage>
        <taxon>Bacteria</taxon>
        <taxon>Candidatus Shapironibacteriota</taxon>
    </lineage>
</organism>
<dbReference type="AlphaFoldDB" id="A0A2M6XDV1"/>
<name>A0A2M6XDV1_9BACT</name>
<proteinExistence type="predicted"/>
<reference evidence="2" key="1">
    <citation type="submission" date="2017-09" db="EMBL/GenBank/DDBJ databases">
        <title>Depth-based differentiation of microbial function through sediment-hosted aquifers and enrichment of novel symbionts in the deep terrestrial subsurface.</title>
        <authorList>
            <person name="Probst A.J."/>
            <person name="Ladd B."/>
            <person name="Jarett J.K."/>
            <person name="Geller-Mcgrath D.E."/>
            <person name="Sieber C.M.K."/>
            <person name="Emerson J.B."/>
            <person name="Anantharaman K."/>
            <person name="Thomas B.C."/>
            <person name="Malmstrom R."/>
            <person name="Stieglmeier M."/>
            <person name="Klingl A."/>
            <person name="Woyke T."/>
            <person name="Ryan C.M."/>
            <person name="Banfield J.F."/>
        </authorList>
    </citation>
    <scope>NUCLEOTIDE SEQUENCE [LARGE SCALE GENOMIC DNA]</scope>
</reference>
<dbReference type="Proteomes" id="UP000228996">
    <property type="component" value="Unassembled WGS sequence"/>
</dbReference>